<feature type="signal peptide" evidence="1">
    <location>
        <begin position="1"/>
        <end position="20"/>
    </location>
</feature>
<keyword evidence="4" id="KW-1185">Reference proteome</keyword>
<organism evidence="3 4">
    <name type="scientific">Lactuca sativa</name>
    <name type="common">Garden lettuce</name>
    <dbReference type="NCBI Taxonomy" id="4236"/>
    <lineage>
        <taxon>Eukaryota</taxon>
        <taxon>Viridiplantae</taxon>
        <taxon>Streptophyta</taxon>
        <taxon>Embryophyta</taxon>
        <taxon>Tracheophyta</taxon>
        <taxon>Spermatophyta</taxon>
        <taxon>Magnoliopsida</taxon>
        <taxon>eudicotyledons</taxon>
        <taxon>Gunneridae</taxon>
        <taxon>Pentapetalae</taxon>
        <taxon>asterids</taxon>
        <taxon>campanulids</taxon>
        <taxon>Asterales</taxon>
        <taxon>Asteraceae</taxon>
        <taxon>Cichorioideae</taxon>
        <taxon>Cichorieae</taxon>
        <taxon>Lactucinae</taxon>
        <taxon>Lactuca</taxon>
    </lineage>
</organism>
<dbReference type="Pfam" id="PF02298">
    <property type="entry name" value="Cu_bind_like"/>
    <property type="match status" value="1"/>
</dbReference>
<evidence type="ECO:0000259" key="2">
    <source>
        <dbReference type="Pfam" id="PF02298"/>
    </source>
</evidence>
<sequence>MEKMTVAALLISMVVYGSQMKTTFGALYMVGDSAGWTTIGNVNYKQWAATKTFQFGDTIGTYLSSFPLHFMMIKPYVLRTLVMFNTSKLII</sequence>
<dbReference type="SUPFAM" id="SSF49503">
    <property type="entry name" value="Cupredoxins"/>
    <property type="match status" value="1"/>
</dbReference>
<dbReference type="InterPro" id="IPR003245">
    <property type="entry name" value="Phytocyanin_dom"/>
</dbReference>
<feature type="domain" description="Phytocyanin" evidence="2">
    <location>
        <begin position="36"/>
        <end position="59"/>
    </location>
</feature>
<dbReference type="InterPro" id="IPR008972">
    <property type="entry name" value="Cupredoxin"/>
</dbReference>
<dbReference type="AlphaFoldDB" id="A0A9R1VLP7"/>
<evidence type="ECO:0000256" key="1">
    <source>
        <dbReference type="SAM" id="SignalP"/>
    </source>
</evidence>
<dbReference type="GO" id="GO:0009055">
    <property type="term" value="F:electron transfer activity"/>
    <property type="evidence" value="ECO:0007669"/>
    <property type="project" value="InterPro"/>
</dbReference>
<evidence type="ECO:0000313" key="3">
    <source>
        <dbReference type="EMBL" id="KAJ0207348.1"/>
    </source>
</evidence>
<name>A0A9R1VLP7_LACSA</name>
<evidence type="ECO:0000313" key="4">
    <source>
        <dbReference type="Proteomes" id="UP000235145"/>
    </source>
</evidence>
<reference evidence="3 4" key="1">
    <citation type="journal article" date="2017" name="Nat. Commun.">
        <title>Genome assembly with in vitro proximity ligation data and whole-genome triplication in lettuce.</title>
        <authorList>
            <person name="Reyes-Chin-Wo S."/>
            <person name="Wang Z."/>
            <person name="Yang X."/>
            <person name="Kozik A."/>
            <person name="Arikit S."/>
            <person name="Song C."/>
            <person name="Xia L."/>
            <person name="Froenicke L."/>
            <person name="Lavelle D.O."/>
            <person name="Truco M.J."/>
            <person name="Xia R."/>
            <person name="Zhu S."/>
            <person name="Xu C."/>
            <person name="Xu H."/>
            <person name="Xu X."/>
            <person name="Cox K."/>
            <person name="Korf I."/>
            <person name="Meyers B.C."/>
            <person name="Michelmore R.W."/>
        </authorList>
    </citation>
    <scope>NUCLEOTIDE SEQUENCE [LARGE SCALE GENOMIC DNA]</scope>
    <source>
        <strain evidence="4">cv. Salinas</strain>
        <tissue evidence="3">Seedlings</tissue>
    </source>
</reference>
<protein>
    <recommendedName>
        <fullName evidence="2">Phytocyanin domain-containing protein</fullName>
    </recommendedName>
</protein>
<gene>
    <name evidence="3" type="ORF">LSAT_V11C500282440</name>
</gene>
<dbReference type="Gene3D" id="2.60.40.420">
    <property type="entry name" value="Cupredoxins - blue copper proteins"/>
    <property type="match status" value="1"/>
</dbReference>
<dbReference type="Proteomes" id="UP000235145">
    <property type="component" value="Unassembled WGS sequence"/>
</dbReference>
<feature type="chain" id="PRO_5040251380" description="Phytocyanin domain-containing protein" evidence="1">
    <location>
        <begin position="21"/>
        <end position="91"/>
    </location>
</feature>
<accession>A0A9R1VLP7</accession>
<proteinExistence type="predicted"/>
<comment type="caution">
    <text evidence="3">The sequence shown here is derived from an EMBL/GenBank/DDBJ whole genome shotgun (WGS) entry which is preliminary data.</text>
</comment>
<keyword evidence="1" id="KW-0732">Signal</keyword>
<dbReference type="EMBL" id="NBSK02000005">
    <property type="protein sequence ID" value="KAJ0207348.1"/>
    <property type="molecule type" value="Genomic_DNA"/>
</dbReference>